<evidence type="ECO:0000313" key="8">
    <source>
        <dbReference type="EMBL" id="EEF58153.1"/>
    </source>
</evidence>
<keyword evidence="9" id="KW-1185">Reference proteome</keyword>
<evidence type="ECO:0000256" key="3">
    <source>
        <dbReference type="ARBA" id="ARBA00022475"/>
    </source>
</evidence>
<reference evidence="8 9" key="1">
    <citation type="journal article" date="2011" name="J. Bacteriol.">
        <title>Genome sequence of 'Pedosphaera parvula' Ellin514, an aerobic Verrucomicrobial isolate from pasture soil.</title>
        <authorList>
            <person name="Kant R."/>
            <person name="van Passel M.W."/>
            <person name="Sangwan P."/>
            <person name="Palva A."/>
            <person name="Lucas S."/>
            <person name="Copeland A."/>
            <person name="Lapidus A."/>
            <person name="Glavina Del Rio T."/>
            <person name="Dalin E."/>
            <person name="Tice H."/>
            <person name="Bruce D."/>
            <person name="Goodwin L."/>
            <person name="Pitluck S."/>
            <person name="Chertkov O."/>
            <person name="Larimer F.W."/>
            <person name="Land M.L."/>
            <person name="Hauser L."/>
            <person name="Brettin T.S."/>
            <person name="Detter J.C."/>
            <person name="Han S."/>
            <person name="de Vos W.M."/>
            <person name="Janssen P.H."/>
            <person name="Smidt H."/>
        </authorList>
    </citation>
    <scope>NUCLEOTIDE SEQUENCE [LARGE SCALE GENOMIC DNA]</scope>
    <source>
        <strain evidence="8 9">Ellin514</strain>
    </source>
</reference>
<dbReference type="RefSeq" id="WP_007417766.1">
    <property type="nucleotide sequence ID" value="NZ_ABOX02000048.1"/>
</dbReference>
<feature type="transmembrane region" description="Helical" evidence="7">
    <location>
        <begin position="42"/>
        <end position="64"/>
    </location>
</feature>
<evidence type="ECO:0000256" key="1">
    <source>
        <dbReference type="ARBA" id="ARBA00004651"/>
    </source>
</evidence>
<sequence>MSLFEYTLLAGSSLFVIVDPVATVPAFIAMTPHDTPEQRIKTARLACFVMAGVLLSFAAAGRVIFKLMGITMPAFQIAASIVLLLVALDMLRAQRSRVQETHEETEAGAEKADIAVTPLAIPMLAGPGAISTAILLQNQAKTAAQHAAVYVCILGVSFASYLILKVSARGAKWLNPIAMNVAIRIMGLLLAAVAIQFGLNAFKTLRTDLLANPPGM</sequence>
<organism evidence="8 9">
    <name type="scientific">Pedosphaera parvula (strain Ellin514)</name>
    <dbReference type="NCBI Taxonomy" id="320771"/>
    <lineage>
        <taxon>Bacteria</taxon>
        <taxon>Pseudomonadati</taxon>
        <taxon>Verrucomicrobiota</taxon>
        <taxon>Pedosphaerae</taxon>
        <taxon>Pedosphaerales</taxon>
        <taxon>Pedosphaeraceae</taxon>
        <taxon>Pedosphaera</taxon>
    </lineage>
</organism>
<evidence type="ECO:0000256" key="6">
    <source>
        <dbReference type="ARBA" id="ARBA00023136"/>
    </source>
</evidence>
<evidence type="ECO:0000256" key="7">
    <source>
        <dbReference type="RuleBase" id="RU362048"/>
    </source>
</evidence>
<evidence type="ECO:0000313" key="9">
    <source>
        <dbReference type="Proteomes" id="UP000003688"/>
    </source>
</evidence>
<feature type="transmembrane region" description="Helical" evidence="7">
    <location>
        <begin position="70"/>
        <end position="91"/>
    </location>
</feature>
<dbReference type="Pfam" id="PF01914">
    <property type="entry name" value="MarC"/>
    <property type="match status" value="1"/>
</dbReference>
<dbReference type="STRING" id="320771.Cflav_PD1353"/>
<evidence type="ECO:0000256" key="4">
    <source>
        <dbReference type="ARBA" id="ARBA00022692"/>
    </source>
</evidence>
<evidence type="ECO:0000256" key="2">
    <source>
        <dbReference type="ARBA" id="ARBA00009784"/>
    </source>
</evidence>
<feature type="transmembrane region" description="Helical" evidence="7">
    <location>
        <begin position="176"/>
        <end position="199"/>
    </location>
</feature>
<dbReference type="PANTHER" id="PTHR33508:SF1">
    <property type="entry name" value="UPF0056 MEMBRANE PROTEIN YHCE"/>
    <property type="match status" value="1"/>
</dbReference>
<keyword evidence="5 7" id="KW-1133">Transmembrane helix</keyword>
<accession>B9XPN0</accession>
<comment type="caution">
    <text evidence="8">The sequence shown here is derived from an EMBL/GenBank/DDBJ whole genome shotgun (WGS) entry which is preliminary data.</text>
</comment>
<keyword evidence="4 7" id="KW-0812">Transmembrane</keyword>
<dbReference type="InterPro" id="IPR002771">
    <property type="entry name" value="Multi_antbiot-R_MarC"/>
</dbReference>
<comment type="subcellular location">
    <subcellularLocation>
        <location evidence="1 7">Cell membrane</location>
        <topology evidence="1 7">Multi-pass membrane protein</topology>
    </subcellularLocation>
</comment>
<dbReference type="EMBL" id="ABOX02000048">
    <property type="protein sequence ID" value="EEF58153.1"/>
    <property type="molecule type" value="Genomic_DNA"/>
</dbReference>
<keyword evidence="3" id="KW-1003">Cell membrane</keyword>
<evidence type="ECO:0000256" key="5">
    <source>
        <dbReference type="ARBA" id="ARBA00022989"/>
    </source>
</evidence>
<protein>
    <recommendedName>
        <fullName evidence="7">UPF0056 membrane protein</fullName>
    </recommendedName>
</protein>
<feature type="transmembrane region" description="Helical" evidence="7">
    <location>
        <begin position="6"/>
        <end position="30"/>
    </location>
</feature>
<comment type="similarity">
    <text evidence="2 7">Belongs to the UPF0056 (MarC) family.</text>
</comment>
<name>B9XPN0_PEDPL</name>
<dbReference type="AlphaFoldDB" id="B9XPN0"/>
<dbReference type="NCBIfam" id="TIGR00427">
    <property type="entry name" value="NAAT family transporter"/>
    <property type="match status" value="1"/>
</dbReference>
<gene>
    <name evidence="8" type="ORF">Cflav_PD1353</name>
</gene>
<dbReference type="OrthoDB" id="21094at2"/>
<dbReference type="GO" id="GO:0005886">
    <property type="term" value="C:plasma membrane"/>
    <property type="evidence" value="ECO:0007669"/>
    <property type="project" value="UniProtKB-SubCell"/>
</dbReference>
<dbReference type="Proteomes" id="UP000003688">
    <property type="component" value="Unassembled WGS sequence"/>
</dbReference>
<feature type="transmembrane region" description="Helical" evidence="7">
    <location>
        <begin position="147"/>
        <end position="164"/>
    </location>
</feature>
<keyword evidence="6 7" id="KW-0472">Membrane</keyword>
<proteinExistence type="inferred from homology"/>
<feature type="transmembrane region" description="Helical" evidence="7">
    <location>
        <begin position="112"/>
        <end position="135"/>
    </location>
</feature>
<dbReference type="PANTHER" id="PTHR33508">
    <property type="entry name" value="UPF0056 MEMBRANE PROTEIN YHCE"/>
    <property type="match status" value="1"/>
</dbReference>